<feature type="compositionally biased region" description="Low complexity" evidence="1">
    <location>
        <begin position="147"/>
        <end position="156"/>
    </location>
</feature>
<dbReference type="AlphaFoldDB" id="A0A9Q0XZ40"/>
<dbReference type="OrthoDB" id="10031583at2759"/>
<dbReference type="Proteomes" id="UP001142489">
    <property type="component" value="Unassembled WGS sequence"/>
</dbReference>
<name>A0A9Q0XZ40_9SAUR</name>
<evidence type="ECO:0000313" key="3">
    <source>
        <dbReference type="EMBL" id="KAJ7335122.1"/>
    </source>
</evidence>
<keyword evidence="2" id="KW-0812">Transmembrane</keyword>
<gene>
    <name evidence="3" type="ORF">JRQ81_013063</name>
</gene>
<sequence>MEPPRGVERQVEELQRTLRLLVGLILPCLGLLFLLSCLFLLRWRPARGKKGVPARGLGGWAPPAAAPHLLPGVPQAAGARVAGRHLRPPGASTAGLSGRPPPPSCCRSSGGRASPGSSSRRPPPPRTRLGFCSQTQARGQPRDGAPSSTSSSSTSSTREEREVLAPPNSPATSSGMGGTPHGRLAGYLTSTQDKARRSATTAHSHSTPFEYGSSIRWEDGTAKLNSANFTASQGPGLDTDFGVSAGVSVRIVSSDSEESPQTPLLHRQRLGQLEWDYYDPRYQKTAPLHHQPPPVGSKQYWL</sequence>
<reference evidence="3" key="1">
    <citation type="journal article" date="2023" name="DNA Res.">
        <title>Chromosome-level genome assembly of Phrynocephalus forsythii using third-generation DNA sequencing and Hi-C analysis.</title>
        <authorList>
            <person name="Qi Y."/>
            <person name="Zhao W."/>
            <person name="Zhao Y."/>
            <person name="Niu C."/>
            <person name="Cao S."/>
            <person name="Zhang Y."/>
        </authorList>
    </citation>
    <scope>NUCLEOTIDE SEQUENCE</scope>
    <source>
        <tissue evidence="3">Muscle</tissue>
    </source>
</reference>
<keyword evidence="2" id="KW-1133">Transmembrane helix</keyword>
<protein>
    <submittedName>
        <fullName evidence="3">Uncharacterized protein</fullName>
    </submittedName>
</protein>
<feature type="transmembrane region" description="Helical" evidence="2">
    <location>
        <begin position="20"/>
        <end position="41"/>
    </location>
</feature>
<proteinExistence type="predicted"/>
<comment type="caution">
    <text evidence="3">The sequence shown here is derived from an EMBL/GenBank/DDBJ whole genome shotgun (WGS) entry which is preliminary data.</text>
</comment>
<keyword evidence="4" id="KW-1185">Reference proteome</keyword>
<feature type="compositionally biased region" description="Low complexity" evidence="1">
    <location>
        <begin position="105"/>
        <end position="120"/>
    </location>
</feature>
<feature type="region of interest" description="Disordered" evidence="1">
    <location>
        <begin position="85"/>
        <end position="186"/>
    </location>
</feature>
<accession>A0A9Q0XZ40</accession>
<organism evidence="3 4">
    <name type="scientific">Phrynocephalus forsythii</name>
    <dbReference type="NCBI Taxonomy" id="171643"/>
    <lineage>
        <taxon>Eukaryota</taxon>
        <taxon>Metazoa</taxon>
        <taxon>Chordata</taxon>
        <taxon>Craniata</taxon>
        <taxon>Vertebrata</taxon>
        <taxon>Euteleostomi</taxon>
        <taxon>Lepidosauria</taxon>
        <taxon>Squamata</taxon>
        <taxon>Bifurcata</taxon>
        <taxon>Unidentata</taxon>
        <taxon>Episquamata</taxon>
        <taxon>Toxicofera</taxon>
        <taxon>Iguania</taxon>
        <taxon>Acrodonta</taxon>
        <taxon>Agamidae</taxon>
        <taxon>Agaminae</taxon>
        <taxon>Phrynocephalus</taxon>
    </lineage>
</organism>
<dbReference type="EMBL" id="JAPFRF010000004">
    <property type="protein sequence ID" value="KAJ7335122.1"/>
    <property type="molecule type" value="Genomic_DNA"/>
</dbReference>
<keyword evidence="2" id="KW-0472">Membrane</keyword>
<evidence type="ECO:0000256" key="2">
    <source>
        <dbReference type="SAM" id="Phobius"/>
    </source>
</evidence>
<evidence type="ECO:0000256" key="1">
    <source>
        <dbReference type="SAM" id="MobiDB-lite"/>
    </source>
</evidence>
<evidence type="ECO:0000313" key="4">
    <source>
        <dbReference type="Proteomes" id="UP001142489"/>
    </source>
</evidence>